<comment type="caution">
    <text evidence="2">The sequence shown here is derived from an EMBL/GenBank/DDBJ whole genome shotgun (WGS) entry which is preliminary data.</text>
</comment>
<name>A0A272EPY3_9RHOO</name>
<evidence type="ECO:0008006" key="5">
    <source>
        <dbReference type="Google" id="ProtNLM"/>
    </source>
</evidence>
<dbReference type="EMBL" id="NMRN01000047">
    <property type="protein sequence ID" value="PAS92121.1"/>
    <property type="molecule type" value="Genomic_DNA"/>
</dbReference>
<dbReference type="Proteomes" id="UP000216107">
    <property type="component" value="Unassembled WGS sequence"/>
</dbReference>
<dbReference type="OrthoDB" id="190583at2"/>
<evidence type="ECO:0000313" key="1">
    <source>
        <dbReference type="EMBL" id="KAF7598378.1"/>
    </source>
</evidence>
<dbReference type="CDD" id="cd09627">
    <property type="entry name" value="DOMON_murB_like"/>
    <property type="match status" value="1"/>
</dbReference>
<reference evidence="1 4" key="1">
    <citation type="submission" date="2016-08" db="EMBL/GenBank/DDBJ databases">
        <title>Candidatus Dactylopiibacterium carminicum genome sequence.</title>
        <authorList>
            <person name="Ramirez-Puebla S.T."/>
            <person name="Ormeno-Orrillo E."/>
            <person name="Vera-Ponce De Leon A."/>
            <person name="Luis L."/>
            <person name="Sanchez-Flores A."/>
            <person name="Monica R."/>
            <person name="Martinez-Romero E."/>
        </authorList>
    </citation>
    <scope>NUCLEOTIDE SEQUENCE [LARGE SCALE GENOMIC DNA]</scope>
    <source>
        <strain evidence="1">END1</strain>
    </source>
</reference>
<dbReference type="EMBL" id="MDUX01000051">
    <property type="protein sequence ID" value="KAF7598378.1"/>
    <property type="molecule type" value="Genomic_DNA"/>
</dbReference>
<evidence type="ECO:0000313" key="2">
    <source>
        <dbReference type="EMBL" id="PAS92121.1"/>
    </source>
</evidence>
<dbReference type="RefSeq" id="WP_095525418.1">
    <property type="nucleotide sequence ID" value="NZ_MDUX01000051.1"/>
</dbReference>
<protein>
    <recommendedName>
        <fullName evidence="5">DOMON-like domain-containing protein</fullName>
    </recommendedName>
</protein>
<sequence>MRLSARLLPHPVCIGVPSLQLEVMIARGADGLLLDYRVAGDLTALRWPVPAAGFADGLWQHTCFEAFVAEARGRAYREFNLSPGGQWAAYAFHDWRQRADWTPQVALGVQVVRADGVFRLHALLPDALLPGGALCLGLTAVTERLDGQLDYWALTHAGERPDFHARAGFTIELPDAPGARPQGDLSCL</sequence>
<proteinExistence type="predicted"/>
<dbReference type="Proteomes" id="UP000623509">
    <property type="component" value="Unassembled WGS sequence"/>
</dbReference>
<reference evidence="2 3" key="2">
    <citation type="submission" date="2017-07" db="EMBL/GenBank/DDBJ databases">
        <title>Candidatus Dactylopiibacterium carminicum, a nitrogen-fixing symbiont of the cochineal insect Dactylopius coccus and Dactylopius opuntiae (Hemiptera: Coccoidea: Dactylopiidae).</title>
        <authorList>
            <person name="Vera A."/>
        </authorList>
    </citation>
    <scope>NUCLEOTIDE SEQUENCE [LARGE SCALE GENOMIC DNA]</scope>
    <source>
        <strain evidence="2 3">NFDCM</strain>
    </source>
</reference>
<gene>
    <name evidence="1" type="ORF">BGI27_13640</name>
    <name evidence="2" type="ORF">CGU29_13005</name>
</gene>
<organism evidence="2 3">
    <name type="scientific">Candidatus Dactylopiibacterium carminicum</name>
    <dbReference type="NCBI Taxonomy" id="857335"/>
    <lineage>
        <taxon>Bacteria</taxon>
        <taxon>Pseudomonadati</taxon>
        <taxon>Pseudomonadota</taxon>
        <taxon>Betaproteobacteria</taxon>
        <taxon>Rhodocyclales</taxon>
        <taxon>Rhodocyclaceae</taxon>
        <taxon>Candidatus Dactylopiibacterium</taxon>
    </lineage>
</organism>
<accession>A0A272EPY3</accession>
<keyword evidence="4" id="KW-1185">Reference proteome</keyword>
<dbReference type="AlphaFoldDB" id="A0A272EPY3"/>
<evidence type="ECO:0000313" key="3">
    <source>
        <dbReference type="Proteomes" id="UP000216107"/>
    </source>
</evidence>
<evidence type="ECO:0000313" key="4">
    <source>
        <dbReference type="Proteomes" id="UP000623509"/>
    </source>
</evidence>
<dbReference type="Gene3D" id="2.60.40.1190">
    <property type="match status" value="1"/>
</dbReference>